<keyword evidence="3" id="KW-1185">Reference proteome</keyword>
<evidence type="ECO:0000313" key="2">
    <source>
        <dbReference type="EMBL" id="GFG83226.1"/>
    </source>
</evidence>
<keyword evidence="1" id="KW-0472">Membrane</keyword>
<dbReference type="Proteomes" id="UP000465240">
    <property type="component" value="Unassembled WGS sequence"/>
</dbReference>
<dbReference type="RefSeq" id="WP_162951686.1">
    <property type="nucleotide sequence ID" value="NZ_BLKX01000003.1"/>
</dbReference>
<comment type="caution">
    <text evidence="2">The sequence shown here is derived from an EMBL/GenBank/DDBJ whole genome shotgun (WGS) entry which is preliminary data.</text>
</comment>
<reference evidence="2 3" key="1">
    <citation type="journal article" date="2019" name="Emerg. Microbes Infect.">
        <title>Comprehensive subspecies identification of 175 nontuberculous mycobacteria species based on 7547 genomic profiles.</title>
        <authorList>
            <person name="Matsumoto Y."/>
            <person name="Kinjo T."/>
            <person name="Motooka D."/>
            <person name="Nabeya D."/>
            <person name="Jung N."/>
            <person name="Uechi K."/>
            <person name="Horii T."/>
            <person name="Iida T."/>
            <person name="Fujita J."/>
            <person name="Nakamura S."/>
        </authorList>
    </citation>
    <scope>NUCLEOTIDE SEQUENCE [LARGE SCALE GENOMIC DNA]</scope>
    <source>
        <strain evidence="2 3">JCM 18565</strain>
    </source>
</reference>
<proteinExistence type="predicted"/>
<evidence type="ECO:0008006" key="4">
    <source>
        <dbReference type="Google" id="ProtNLM"/>
    </source>
</evidence>
<evidence type="ECO:0000313" key="3">
    <source>
        <dbReference type="Proteomes" id="UP000465240"/>
    </source>
</evidence>
<name>A0ABQ1CFH0_9MYCO</name>
<dbReference type="EMBL" id="BLKX01000003">
    <property type="protein sequence ID" value="GFG83226.1"/>
    <property type="molecule type" value="Genomic_DNA"/>
</dbReference>
<sequence length="402" mass="44972">MSVTPTMAKRFIRAARVRPSKTKPYHLQPNAPAAVPEPEPRNMMLMIFPAVLIVGVVGTVLVMFTLRGSGMGFLFPGFTMFGMVGLMAMNSGRFGRRQKRTWGERDKGRRLYMDDLDQKRDRNQEVSGRRFDEDREANALPRCLPKIIGGQSMWQRRPRDADFLDVRLGNGVQEADQGMFSWEDMNIPKGEEIEPVAGNALRRFMLVQTKIHGLGKVVNLRSQPGFALVGDNECVGGLARAMLCQIATYHSPAEVKIAIVSQSPRQWDWVKWLPHNRHDDLVDACGRRRMVFDTPDEIREALADDIHNRERWEQPPSVAGDEGFSRATSPLEVESPHASGDAMARLAGLVHWIIVDDSSGTAAQWDGITGQDGFLAVTFLRLAESRGTGVGFGDEQIFEVRN</sequence>
<protein>
    <recommendedName>
        <fullName evidence="4">Type VII secretion protein EccC</fullName>
    </recommendedName>
</protein>
<feature type="transmembrane region" description="Helical" evidence="1">
    <location>
        <begin position="45"/>
        <end position="66"/>
    </location>
</feature>
<gene>
    <name evidence="2" type="ORF">MPRG_65020</name>
</gene>
<organism evidence="2 3">
    <name type="scientific">Mycobacterium paragordonae</name>
    <dbReference type="NCBI Taxonomy" id="1389713"/>
    <lineage>
        <taxon>Bacteria</taxon>
        <taxon>Bacillati</taxon>
        <taxon>Actinomycetota</taxon>
        <taxon>Actinomycetes</taxon>
        <taxon>Mycobacteriales</taxon>
        <taxon>Mycobacteriaceae</taxon>
        <taxon>Mycobacterium</taxon>
    </lineage>
</organism>
<evidence type="ECO:0000256" key="1">
    <source>
        <dbReference type="SAM" id="Phobius"/>
    </source>
</evidence>
<keyword evidence="1" id="KW-0812">Transmembrane</keyword>
<keyword evidence="1" id="KW-1133">Transmembrane helix</keyword>
<feature type="transmembrane region" description="Helical" evidence="1">
    <location>
        <begin position="72"/>
        <end position="90"/>
    </location>
</feature>
<accession>A0ABQ1CFH0</accession>